<dbReference type="AlphaFoldDB" id="A0A7K6UJQ0"/>
<feature type="active site" evidence="4">
    <location>
        <position position="153"/>
    </location>
</feature>
<evidence type="ECO:0000256" key="3">
    <source>
        <dbReference type="ARBA" id="ARBA00023157"/>
    </source>
</evidence>
<evidence type="ECO:0000313" key="9">
    <source>
        <dbReference type="Proteomes" id="UP000559068"/>
    </source>
</evidence>
<gene>
    <name evidence="8" type="primary">Oc90</name>
    <name evidence="8" type="ORF">AEGBEN_R10924</name>
</gene>
<proteinExistence type="inferred from homology"/>
<dbReference type="GO" id="GO:0005543">
    <property type="term" value="F:phospholipid binding"/>
    <property type="evidence" value="ECO:0007669"/>
    <property type="project" value="TreeGrafter"/>
</dbReference>
<dbReference type="InterPro" id="IPR033112">
    <property type="entry name" value="PLA2_Asp_AS"/>
</dbReference>
<feature type="active site" evidence="4">
    <location>
        <position position="107"/>
    </location>
</feature>
<dbReference type="SUPFAM" id="SSF48619">
    <property type="entry name" value="Phospholipase A2, PLA2"/>
    <property type="match status" value="1"/>
</dbReference>
<dbReference type="Pfam" id="PF00068">
    <property type="entry name" value="Phospholip_A2_1"/>
    <property type="match status" value="1"/>
</dbReference>
<dbReference type="FunFam" id="1.20.90.10:FF:000006">
    <property type="entry name" value="Otoconin-90"/>
    <property type="match status" value="1"/>
</dbReference>
<protein>
    <submittedName>
        <fullName evidence="8">OC90 protein</fullName>
    </submittedName>
</protein>
<evidence type="ECO:0000259" key="7">
    <source>
        <dbReference type="SMART" id="SM00085"/>
    </source>
</evidence>
<dbReference type="PROSITE" id="PS00118">
    <property type="entry name" value="PA2_HIS"/>
    <property type="match status" value="1"/>
</dbReference>
<keyword evidence="9" id="KW-1185">Reference proteome</keyword>
<dbReference type="GO" id="GO:0005576">
    <property type="term" value="C:extracellular region"/>
    <property type="evidence" value="ECO:0007669"/>
    <property type="project" value="UniProtKB-SubCell"/>
</dbReference>
<evidence type="ECO:0000256" key="5">
    <source>
        <dbReference type="PIRSR" id="PIRSR601211-3"/>
    </source>
</evidence>
<dbReference type="GO" id="GO:0047498">
    <property type="term" value="F:calcium-dependent phospholipase A2 activity"/>
    <property type="evidence" value="ECO:0007669"/>
    <property type="project" value="TreeGrafter"/>
</dbReference>
<dbReference type="EMBL" id="VZRW01012318">
    <property type="protein sequence ID" value="NWX23163.1"/>
    <property type="molecule type" value="Genomic_DNA"/>
</dbReference>
<dbReference type="InterPro" id="IPR041798">
    <property type="entry name" value="Otoconin-90"/>
</dbReference>
<evidence type="ECO:0000256" key="2">
    <source>
        <dbReference type="ARBA" id="ARBA00022525"/>
    </source>
</evidence>
<dbReference type="GO" id="GO:0016042">
    <property type="term" value="P:lipid catabolic process"/>
    <property type="evidence" value="ECO:0007669"/>
    <property type="project" value="InterPro"/>
</dbReference>
<feature type="disulfide bond" evidence="5">
    <location>
        <begin position="119"/>
        <end position="145"/>
    </location>
</feature>
<keyword evidence="3 5" id="KW-1015">Disulfide bond</keyword>
<feature type="disulfide bond" evidence="5">
    <location>
        <begin position="139"/>
        <end position="150"/>
    </location>
</feature>
<dbReference type="InterPro" id="IPR001211">
    <property type="entry name" value="PLA2"/>
</dbReference>
<dbReference type="GO" id="GO:0005509">
    <property type="term" value="F:calcium ion binding"/>
    <property type="evidence" value="ECO:0007669"/>
    <property type="project" value="InterPro"/>
</dbReference>
<accession>A0A7K6UJQ0</accession>
<comment type="similarity">
    <text evidence="6">Belongs to the phospholipase A2 family.</text>
</comment>
<dbReference type="PANTHER" id="PTHR11716">
    <property type="entry name" value="PHOSPHOLIPASE A2 FAMILY MEMBER"/>
    <property type="match status" value="1"/>
</dbReference>
<dbReference type="OrthoDB" id="8856917at2759"/>
<dbReference type="GO" id="GO:0050482">
    <property type="term" value="P:arachidonate secretion"/>
    <property type="evidence" value="ECO:0007669"/>
    <property type="project" value="InterPro"/>
</dbReference>
<dbReference type="CDD" id="cd04707">
    <property type="entry name" value="otoconin_90"/>
    <property type="match status" value="1"/>
</dbReference>
<name>A0A7K6UJQ0_9AVES</name>
<dbReference type="SMART" id="SM00085">
    <property type="entry name" value="PA2c"/>
    <property type="match status" value="1"/>
</dbReference>
<feature type="domain" description="Phospholipase A2-like central" evidence="7">
    <location>
        <begin position="62"/>
        <end position="178"/>
    </location>
</feature>
<feature type="non-terminal residue" evidence="8">
    <location>
        <position position="270"/>
    </location>
</feature>
<evidence type="ECO:0000256" key="6">
    <source>
        <dbReference type="RuleBase" id="RU003654"/>
    </source>
</evidence>
<evidence type="ECO:0000256" key="4">
    <source>
        <dbReference type="PIRSR" id="PIRSR601211-1"/>
    </source>
</evidence>
<dbReference type="InterPro" id="IPR033113">
    <property type="entry name" value="PLA2_histidine"/>
</dbReference>
<feature type="disulfide bond" evidence="5">
    <location>
        <begin position="110"/>
        <end position="152"/>
    </location>
</feature>
<dbReference type="InterPro" id="IPR016090">
    <property type="entry name" value="PLA2-like_dom"/>
</dbReference>
<feature type="disulfide bond" evidence="5">
    <location>
        <begin position="88"/>
        <end position="104"/>
    </location>
</feature>
<dbReference type="Proteomes" id="UP000559068">
    <property type="component" value="Unassembled WGS sequence"/>
</dbReference>
<dbReference type="Gene3D" id="1.20.90.10">
    <property type="entry name" value="Phospholipase A2 domain"/>
    <property type="match status" value="1"/>
</dbReference>
<feature type="disulfide bond" evidence="5">
    <location>
        <begin position="103"/>
        <end position="159"/>
    </location>
</feature>
<reference evidence="8 9" key="1">
    <citation type="submission" date="2019-09" db="EMBL/GenBank/DDBJ databases">
        <title>Bird 10,000 Genomes (B10K) Project - Family phase.</title>
        <authorList>
            <person name="Zhang G."/>
        </authorList>
    </citation>
    <scope>NUCLEOTIDE SEQUENCE [LARGE SCALE GENOMIC DNA]</scope>
    <source>
        <strain evidence="8">B10K-DU-029-76</strain>
        <tissue evidence="8">Heart</tissue>
    </source>
</reference>
<comment type="subcellular location">
    <subcellularLocation>
        <location evidence="1">Secreted</location>
    </subcellularLocation>
</comment>
<dbReference type="InterPro" id="IPR036444">
    <property type="entry name" value="PLipase_A2_dom_sf"/>
</dbReference>
<evidence type="ECO:0000313" key="8">
    <source>
        <dbReference type="EMBL" id="NWX23163.1"/>
    </source>
</evidence>
<feature type="non-terminal residue" evidence="8">
    <location>
        <position position="1"/>
    </location>
</feature>
<dbReference type="PANTHER" id="PTHR11716:SF1">
    <property type="entry name" value="OTOCONIN-90"/>
    <property type="match status" value="1"/>
</dbReference>
<comment type="caution">
    <text evidence="8">The sequence shown here is derived from an EMBL/GenBank/DDBJ whole genome shotgun (WGS) entry which is preliminary data.</text>
</comment>
<organism evidence="8 9">
    <name type="scientific">Aegotheles bennettii</name>
    <dbReference type="NCBI Taxonomy" id="48278"/>
    <lineage>
        <taxon>Eukaryota</taxon>
        <taxon>Metazoa</taxon>
        <taxon>Chordata</taxon>
        <taxon>Craniata</taxon>
        <taxon>Vertebrata</taxon>
        <taxon>Euteleostomi</taxon>
        <taxon>Archelosauria</taxon>
        <taxon>Archosauria</taxon>
        <taxon>Dinosauria</taxon>
        <taxon>Saurischia</taxon>
        <taxon>Theropoda</taxon>
        <taxon>Coelurosauria</taxon>
        <taxon>Aves</taxon>
        <taxon>Neognathae</taxon>
        <taxon>Neoaves</taxon>
        <taxon>Strisores</taxon>
        <taxon>Caprimulgiformes</taxon>
        <taxon>Aegothelidae</taxon>
        <taxon>Aegotheles</taxon>
    </lineage>
</organism>
<dbReference type="GO" id="GO:0006644">
    <property type="term" value="P:phospholipid metabolic process"/>
    <property type="evidence" value="ECO:0007669"/>
    <property type="project" value="InterPro"/>
</dbReference>
<keyword evidence="2" id="KW-0964">Secreted</keyword>
<sequence>VGGQGLEPPAFLPELLDTPERILNNATFFNGVFQNVESVALFFDCLGSHFTWLQSIFTNFPALLNFVNKMKCVTGICPRDLEDYGCSCRFEIEGLPVDEADDCCFQHRKCYEEAMEMECTWDPSKISTDISCSTENLTCESGDPCEQFLCNCDRDAIECFVNAHINSSLNGLDVSFCPSLVTVHMSSASGYYCDLLSKIKILLFTALCLPPFSFSAYSEEDRFMEAVVPVEEITTPPASFPGDINSMQVKIVPSEKVPAGISARTKEKGE</sequence>
<dbReference type="PRINTS" id="PR00389">
    <property type="entry name" value="PHPHLIPASEA2"/>
</dbReference>
<evidence type="ECO:0000256" key="1">
    <source>
        <dbReference type="ARBA" id="ARBA00004613"/>
    </source>
</evidence>
<dbReference type="PROSITE" id="PS00119">
    <property type="entry name" value="PA2_ASP"/>
    <property type="match status" value="1"/>
</dbReference>